<feature type="domain" description="RagB/SusD" evidence="6">
    <location>
        <begin position="261"/>
        <end position="560"/>
    </location>
</feature>
<keyword evidence="3" id="KW-0732">Signal</keyword>
<gene>
    <name evidence="8" type="ORF">SAMN05421820_104350</name>
</gene>
<dbReference type="Pfam" id="PF07980">
    <property type="entry name" value="SusD_RagB"/>
    <property type="match status" value="1"/>
</dbReference>
<evidence type="ECO:0000256" key="2">
    <source>
        <dbReference type="ARBA" id="ARBA00006275"/>
    </source>
</evidence>
<dbReference type="Proteomes" id="UP000183200">
    <property type="component" value="Unassembled WGS sequence"/>
</dbReference>
<name>A0A1G9V0T1_9SPHI</name>
<evidence type="ECO:0000313" key="8">
    <source>
        <dbReference type="EMBL" id="SDM65812.1"/>
    </source>
</evidence>
<feature type="domain" description="SusD-like N-terminal" evidence="7">
    <location>
        <begin position="25"/>
        <end position="221"/>
    </location>
</feature>
<evidence type="ECO:0000313" key="9">
    <source>
        <dbReference type="Proteomes" id="UP000183200"/>
    </source>
</evidence>
<evidence type="ECO:0000256" key="5">
    <source>
        <dbReference type="ARBA" id="ARBA00023237"/>
    </source>
</evidence>
<keyword evidence="5" id="KW-0998">Cell outer membrane</keyword>
<dbReference type="GO" id="GO:0009279">
    <property type="term" value="C:cell outer membrane"/>
    <property type="evidence" value="ECO:0007669"/>
    <property type="project" value="UniProtKB-SubCell"/>
</dbReference>
<evidence type="ECO:0000259" key="7">
    <source>
        <dbReference type="Pfam" id="PF14322"/>
    </source>
</evidence>
<evidence type="ECO:0000259" key="6">
    <source>
        <dbReference type="Pfam" id="PF07980"/>
    </source>
</evidence>
<dbReference type="RefSeq" id="WP_074607686.1">
    <property type="nucleotide sequence ID" value="NZ_FNGY01000004.1"/>
</dbReference>
<dbReference type="AlphaFoldDB" id="A0A1G9V0T1"/>
<dbReference type="InterPro" id="IPR033985">
    <property type="entry name" value="SusD-like_N"/>
</dbReference>
<reference evidence="9" key="1">
    <citation type="submission" date="2016-10" db="EMBL/GenBank/DDBJ databases">
        <authorList>
            <person name="Varghese N."/>
            <person name="Submissions S."/>
        </authorList>
    </citation>
    <scope>NUCLEOTIDE SEQUENCE [LARGE SCALE GENOMIC DNA]</scope>
    <source>
        <strain evidence="9">DSM 19110</strain>
    </source>
</reference>
<protein>
    <submittedName>
        <fullName evidence="8">Starch-binding associating with outer membrane</fullName>
    </submittedName>
</protein>
<keyword evidence="4" id="KW-0472">Membrane</keyword>
<evidence type="ECO:0000256" key="1">
    <source>
        <dbReference type="ARBA" id="ARBA00004442"/>
    </source>
</evidence>
<dbReference type="OrthoDB" id="5694214at2"/>
<evidence type="ECO:0000256" key="3">
    <source>
        <dbReference type="ARBA" id="ARBA00022729"/>
    </source>
</evidence>
<organism evidence="8 9">
    <name type="scientific">Pedobacter steynii</name>
    <dbReference type="NCBI Taxonomy" id="430522"/>
    <lineage>
        <taxon>Bacteria</taxon>
        <taxon>Pseudomonadati</taxon>
        <taxon>Bacteroidota</taxon>
        <taxon>Sphingobacteriia</taxon>
        <taxon>Sphingobacteriales</taxon>
        <taxon>Sphingobacteriaceae</taxon>
        <taxon>Pedobacter</taxon>
    </lineage>
</organism>
<dbReference type="Pfam" id="PF14322">
    <property type="entry name" value="SusD-like_3"/>
    <property type="match status" value="1"/>
</dbReference>
<proteinExistence type="inferred from homology"/>
<comment type="similarity">
    <text evidence="2">Belongs to the SusD family.</text>
</comment>
<accession>A0A1G9V0T1</accession>
<dbReference type="SUPFAM" id="SSF48452">
    <property type="entry name" value="TPR-like"/>
    <property type="match status" value="1"/>
</dbReference>
<comment type="subcellular location">
    <subcellularLocation>
        <location evidence="1">Cell outer membrane</location>
    </subcellularLocation>
</comment>
<sequence>MKTNLYLIILATVLITVSPSCKKGYLDKNPLSGPSDETFFVNQEELLLAVNGLYRYAAYSPLDAMPLNLTIDDGTDIGWDRNNSALQSLGKGNHDSNNLYAREVWTQAYIVIAKCNFVLDNIEKVRDKTTPAIFNRSKAEARFLRAYTYQYLSDHFGGVPLVTHMLKLEDAQIAKTPKAAIVDYVMQELTECAPDLPVIYTGTDVGRASRAAALAIKARTALNNDRWAEAADAAKAVMDLNVYSLHNNFCALFSYAGQNSKEIIWAFQYLRASKTKTHSTPNNLLSRNGQGFSNKVPSQSLVDVYPCTDGLNIDESPLFNPADPYKNRDPRLGFTIALPGSVFYNYQFETHRDSLKCWNYNTTPATRVDNQEAINAFATFTGYCWRKYVDLEDKPDRTNSELNVIQIRYAEILLIYAEAKNELNQLDQSAYDAINLIRTRPGVNMPVIVAGKTQAGFRSLVRKERIYELAMEGFRMSDLRRWKIAEKAMNGNFYGRVQRGLLAAAPHIDENGLADYSGLPNRADLRVIEQRSFNKERDYLWPIPNIETVTNTKLIQNPNY</sequence>
<dbReference type="EMBL" id="FNGY01000004">
    <property type="protein sequence ID" value="SDM65812.1"/>
    <property type="molecule type" value="Genomic_DNA"/>
</dbReference>
<dbReference type="InterPro" id="IPR011990">
    <property type="entry name" value="TPR-like_helical_dom_sf"/>
</dbReference>
<dbReference type="InterPro" id="IPR012944">
    <property type="entry name" value="SusD_RagB_dom"/>
</dbReference>
<dbReference type="Gene3D" id="1.25.40.390">
    <property type="match status" value="1"/>
</dbReference>
<evidence type="ECO:0000256" key="4">
    <source>
        <dbReference type="ARBA" id="ARBA00023136"/>
    </source>
</evidence>
<keyword evidence="9" id="KW-1185">Reference proteome</keyword>